<sequence length="309" mass="34556">MRALITGVAGFVGKYLANHLTEQNVEVFGTSRNNEAKLPNVEMISLDIMDSQRVKKVISDIKPDYIFHLAAKSSVKDSWLNKKGTFSTNVFGTLHVLDAVRDSNLDCRILTIGSSEEYGMILPEESPVSEENQLRPMSPYGVSKASVGMLARQYVKAYGMDIIHTRTFNHIGPGQSLGFVTQDFAKQIVDIEMEKQEPIIKVGNLEAVRDFTDVRDIVQAYWLLSQYGKTGDVYNVCSGIGTRIQDVLDLLLAMANVKIDTELNPLQLRPSEVPTLIGSNKRLKDSTGWKPRIPLEKSLFEILQSYRQA</sequence>
<dbReference type="Gene3D" id="3.40.50.720">
    <property type="entry name" value="NAD(P)-binding Rossmann-like Domain"/>
    <property type="match status" value="1"/>
</dbReference>
<dbReference type="InterPro" id="IPR016040">
    <property type="entry name" value="NAD(P)-bd_dom"/>
</dbReference>
<evidence type="ECO:0000259" key="1">
    <source>
        <dbReference type="Pfam" id="PF16363"/>
    </source>
</evidence>
<feature type="domain" description="NAD(P)-binding" evidence="1">
    <location>
        <begin position="4"/>
        <end position="297"/>
    </location>
</feature>
<accession>A0A1G7ZXJ0</accession>
<protein>
    <submittedName>
        <fullName evidence="2">GDPmannose 4,6-dehydratase</fullName>
    </submittedName>
</protein>
<dbReference type="Gene3D" id="3.90.25.10">
    <property type="entry name" value="UDP-galactose 4-epimerase, domain 1"/>
    <property type="match status" value="1"/>
</dbReference>
<dbReference type="AlphaFoldDB" id="A0A1G7ZXJ0"/>
<organism evidence="2 3">
    <name type="scientific">Aneurinibacillus thermoaerophilus</name>
    <dbReference type="NCBI Taxonomy" id="143495"/>
    <lineage>
        <taxon>Bacteria</taxon>
        <taxon>Bacillati</taxon>
        <taxon>Bacillota</taxon>
        <taxon>Bacilli</taxon>
        <taxon>Bacillales</taxon>
        <taxon>Paenibacillaceae</taxon>
        <taxon>Aneurinibacillus group</taxon>
        <taxon>Aneurinibacillus</taxon>
    </lineage>
</organism>
<dbReference type="RefSeq" id="WP_057897460.1">
    <property type="nucleotide sequence ID" value="NZ_FNDE01000013.1"/>
</dbReference>
<dbReference type="SMR" id="A0A1G7ZXJ0"/>
<evidence type="ECO:0000313" key="2">
    <source>
        <dbReference type="EMBL" id="SDH13404.1"/>
    </source>
</evidence>
<name>A0A1G7ZXJ0_ANETH</name>
<evidence type="ECO:0000313" key="3">
    <source>
        <dbReference type="Proteomes" id="UP000198956"/>
    </source>
</evidence>
<dbReference type="KEGG" id="ag:AAS55712"/>
<dbReference type="EMBL" id="FNDE01000013">
    <property type="protein sequence ID" value="SDH13404.1"/>
    <property type="molecule type" value="Genomic_DNA"/>
</dbReference>
<gene>
    <name evidence="2" type="ORF">SAMN04489735_10135</name>
</gene>
<dbReference type="Proteomes" id="UP000198956">
    <property type="component" value="Unassembled WGS sequence"/>
</dbReference>
<dbReference type="SUPFAM" id="SSF51735">
    <property type="entry name" value="NAD(P)-binding Rossmann-fold domains"/>
    <property type="match status" value="1"/>
</dbReference>
<dbReference type="PANTHER" id="PTHR43000">
    <property type="entry name" value="DTDP-D-GLUCOSE 4,6-DEHYDRATASE-RELATED"/>
    <property type="match status" value="1"/>
</dbReference>
<dbReference type="Pfam" id="PF16363">
    <property type="entry name" value="GDP_Man_Dehyd"/>
    <property type="match status" value="1"/>
</dbReference>
<proteinExistence type="predicted"/>
<reference evidence="2 3" key="1">
    <citation type="submission" date="2016-10" db="EMBL/GenBank/DDBJ databases">
        <authorList>
            <person name="de Groot N.N."/>
        </authorList>
    </citation>
    <scope>NUCLEOTIDE SEQUENCE [LARGE SCALE GENOMIC DNA]</scope>
    <source>
        <strain evidence="2 3">L 420-91</strain>
    </source>
</reference>
<dbReference type="OrthoDB" id="9779041at2"/>
<dbReference type="InterPro" id="IPR036291">
    <property type="entry name" value="NAD(P)-bd_dom_sf"/>
</dbReference>
<dbReference type="CDD" id="cd05260">
    <property type="entry name" value="GDP_MD_SDR_e"/>
    <property type="match status" value="1"/>
</dbReference>